<dbReference type="AlphaFoldDB" id="A0A6C0GRL3"/>
<accession>A0A6C0GRL3</accession>
<dbReference type="PROSITE" id="PS51257">
    <property type="entry name" value="PROKAR_LIPOPROTEIN"/>
    <property type="match status" value="1"/>
</dbReference>
<evidence type="ECO:0000313" key="1">
    <source>
        <dbReference type="EMBL" id="QHT70721.1"/>
    </source>
</evidence>
<reference evidence="1 2" key="1">
    <citation type="submission" date="2020-01" db="EMBL/GenBank/DDBJ databases">
        <authorList>
            <person name="Kim M.K."/>
        </authorList>
    </citation>
    <scope>NUCLEOTIDE SEQUENCE [LARGE SCALE GENOMIC DNA]</scope>
    <source>
        <strain evidence="1 2">172606-1</strain>
    </source>
</reference>
<organism evidence="1 2">
    <name type="scientific">Rhodocytophaga rosea</name>
    <dbReference type="NCBI Taxonomy" id="2704465"/>
    <lineage>
        <taxon>Bacteria</taxon>
        <taxon>Pseudomonadati</taxon>
        <taxon>Bacteroidota</taxon>
        <taxon>Cytophagia</taxon>
        <taxon>Cytophagales</taxon>
        <taxon>Rhodocytophagaceae</taxon>
        <taxon>Rhodocytophaga</taxon>
    </lineage>
</organism>
<name>A0A6C0GRL3_9BACT</name>
<evidence type="ECO:0000313" key="2">
    <source>
        <dbReference type="Proteomes" id="UP000480178"/>
    </source>
</evidence>
<proteinExistence type="predicted"/>
<gene>
    <name evidence="1" type="ORF">GXP67_30765</name>
</gene>
<protein>
    <recommendedName>
        <fullName evidence="3">Lipoprotein</fullName>
    </recommendedName>
</protein>
<dbReference type="EMBL" id="CP048222">
    <property type="protein sequence ID" value="QHT70721.1"/>
    <property type="molecule type" value="Genomic_DNA"/>
</dbReference>
<dbReference type="KEGG" id="rhoz:GXP67_30765"/>
<dbReference type="Proteomes" id="UP000480178">
    <property type="component" value="Chromosome"/>
</dbReference>
<sequence>MKSLHILTTVVLFLLITACSKDDYGLAKKNIPNWLKDQIKEDEKTIASDPSLMPNYGAWLSYQFNGKTYFEYDNPLSSLSRNPYSWEGVRVDISQPPFTSYWNDKCCEQYVWKAPKYKRFE</sequence>
<keyword evidence="2" id="KW-1185">Reference proteome</keyword>
<evidence type="ECO:0008006" key="3">
    <source>
        <dbReference type="Google" id="ProtNLM"/>
    </source>
</evidence>
<dbReference type="RefSeq" id="WP_162446696.1">
    <property type="nucleotide sequence ID" value="NZ_CP048222.1"/>
</dbReference>